<keyword evidence="1" id="KW-0812">Transmembrane</keyword>
<organism evidence="2 3">
    <name type="scientific">Ekhidna lutea</name>
    <dbReference type="NCBI Taxonomy" id="447679"/>
    <lineage>
        <taxon>Bacteria</taxon>
        <taxon>Pseudomonadati</taxon>
        <taxon>Bacteroidota</taxon>
        <taxon>Cytophagia</taxon>
        <taxon>Cytophagales</taxon>
        <taxon>Reichenbachiellaceae</taxon>
        <taxon>Ekhidna</taxon>
    </lineage>
</organism>
<feature type="transmembrane region" description="Helical" evidence="1">
    <location>
        <begin position="37"/>
        <end position="57"/>
    </location>
</feature>
<feature type="transmembrane region" description="Helical" evidence="1">
    <location>
        <begin position="99"/>
        <end position="118"/>
    </location>
</feature>
<name>A0A239L9R9_EKHLU</name>
<keyword evidence="1" id="KW-0472">Membrane</keyword>
<dbReference type="OrthoDB" id="2913980at2"/>
<feature type="transmembrane region" description="Helical" evidence="1">
    <location>
        <begin position="69"/>
        <end position="87"/>
    </location>
</feature>
<gene>
    <name evidence="2" type="ORF">SAMN05421640_3073</name>
</gene>
<evidence type="ECO:0000256" key="1">
    <source>
        <dbReference type="SAM" id="Phobius"/>
    </source>
</evidence>
<dbReference type="RefSeq" id="WP_089357756.1">
    <property type="nucleotide sequence ID" value="NZ_FZPD01000005.1"/>
</dbReference>
<keyword evidence="3" id="KW-1185">Reference proteome</keyword>
<evidence type="ECO:0000313" key="2">
    <source>
        <dbReference type="EMBL" id="SNT27030.1"/>
    </source>
</evidence>
<dbReference type="AlphaFoldDB" id="A0A239L9R9"/>
<dbReference type="EMBL" id="FZPD01000005">
    <property type="protein sequence ID" value="SNT27030.1"/>
    <property type="molecule type" value="Genomic_DNA"/>
</dbReference>
<sequence length="132" mass="14421">MNTKILMIASAIFLGGMGISLIFFPQEISTFLNSGDALILQLLGALYFGFAMINWTAKANLIGGIYGRPVSIGNFCHFGIGGLALVKPVLTDLLTEPEWIIIAIVYLFFGIAFGYIFFNHPKLKERNSSVLA</sequence>
<dbReference type="Proteomes" id="UP000198393">
    <property type="component" value="Unassembled WGS sequence"/>
</dbReference>
<keyword evidence="1" id="KW-1133">Transmembrane helix</keyword>
<evidence type="ECO:0000313" key="3">
    <source>
        <dbReference type="Proteomes" id="UP000198393"/>
    </source>
</evidence>
<accession>A0A239L9R9</accession>
<reference evidence="2 3" key="1">
    <citation type="submission" date="2017-06" db="EMBL/GenBank/DDBJ databases">
        <authorList>
            <person name="Kim H.J."/>
            <person name="Triplett B.A."/>
        </authorList>
    </citation>
    <scope>NUCLEOTIDE SEQUENCE [LARGE SCALE GENOMIC DNA]</scope>
    <source>
        <strain evidence="2 3">DSM 19307</strain>
    </source>
</reference>
<feature type="transmembrane region" description="Helical" evidence="1">
    <location>
        <begin position="5"/>
        <end position="25"/>
    </location>
</feature>
<proteinExistence type="predicted"/>
<protein>
    <submittedName>
        <fullName evidence="2">Uncharacterized protein</fullName>
    </submittedName>
</protein>